<protein>
    <submittedName>
        <fullName evidence="2">YozQ family protein</fullName>
    </submittedName>
</protein>
<dbReference type="Proteomes" id="UP001297580">
    <property type="component" value="Chromosome"/>
</dbReference>
<dbReference type="RefSeq" id="WP_008879409.1">
    <property type="nucleotide sequence ID" value="NZ_CP017690.1"/>
</dbReference>
<reference evidence="2 3" key="1">
    <citation type="submission" date="2023-08" db="EMBL/GenBank/DDBJ databases">
        <title>Complete genome sequence of Geobacillus thermodenitrificans K1041, a genetically tractable strain representative of the genus Geobacillus.</title>
        <authorList>
            <person name="Kani S."/>
            <person name="Suzuki H."/>
        </authorList>
    </citation>
    <scope>NUCLEOTIDE SEQUENCE [LARGE SCALE GENOMIC DNA]</scope>
    <source>
        <strain evidence="2 3">K1041</strain>
    </source>
</reference>
<organism evidence="2 3">
    <name type="scientific">Geobacillus thermodenitrificans</name>
    <dbReference type="NCBI Taxonomy" id="33940"/>
    <lineage>
        <taxon>Bacteria</taxon>
        <taxon>Bacillati</taxon>
        <taxon>Bacillota</taxon>
        <taxon>Bacilli</taxon>
        <taxon>Bacillales</taxon>
        <taxon>Anoxybacillaceae</taxon>
        <taxon>Geobacillus</taxon>
    </lineage>
</organism>
<proteinExistence type="predicted"/>
<dbReference type="Pfam" id="PF13217">
    <property type="entry name" value="DUF4025"/>
    <property type="match status" value="1"/>
</dbReference>
<evidence type="ECO:0000256" key="1">
    <source>
        <dbReference type="SAM" id="MobiDB-lite"/>
    </source>
</evidence>
<dbReference type="EMBL" id="CP133461">
    <property type="protein sequence ID" value="WMV77635.1"/>
    <property type="molecule type" value="Genomic_DNA"/>
</dbReference>
<evidence type="ECO:0000313" key="3">
    <source>
        <dbReference type="Proteomes" id="UP001297580"/>
    </source>
</evidence>
<feature type="region of interest" description="Disordered" evidence="1">
    <location>
        <begin position="51"/>
        <end position="75"/>
    </location>
</feature>
<sequence length="75" mass="8016">MTENKQALEIAGRQYAPSDYKSDSFLGAALAETHEQVSDAYMEGTVEAAVDQENGPDIPLSGQSKAPKDAENAKE</sequence>
<keyword evidence="3" id="KW-1185">Reference proteome</keyword>
<dbReference type="InterPro" id="IPR025100">
    <property type="entry name" value="DUF4025"/>
</dbReference>
<gene>
    <name evidence="2" type="ORF">HSX42_07810</name>
</gene>
<accession>A0ABY9QFE2</accession>
<evidence type="ECO:0000313" key="2">
    <source>
        <dbReference type="EMBL" id="WMV77635.1"/>
    </source>
</evidence>
<name>A0ABY9QFE2_GEOTD</name>
<feature type="compositionally biased region" description="Basic and acidic residues" evidence="1">
    <location>
        <begin position="66"/>
        <end position="75"/>
    </location>
</feature>
<dbReference type="GeneID" id="87621105"/>